<proteinExistence type="predicted"/>
<comment type="caution">
    <text evidence="1">The sequence shown here is derived from an EMBL/GenBank/DDBJ whole genome shotgun (WGS) entry which is preliminary data.</text>
</comment>
<organism evidence="1 2">
    <name type="scientific">Rhizobium loti</name>
    <name type="common">Mesorhizobium loti</name>
    <dbReference type="NCBI Taxonomy" id="381"/>
    <lineage>
        <taxon>Bacteria</taxon>
        <taxon>Pseudomonadati</taxon>
        <taxon>Pseudomonadota</taxon>
        <taxon>Alphaproteobacteria</taxon>
        <taxon>Hyphomicrobiales</taxon>
        <taxon>Phyllobacteriaceae</taxon>
        <taxon>Mesorhizobium</taxon>
    </lineage>
</organism>
<evidence type="ECO:0000313" key="1">
    <source>
        <dbReference type="EMBL" id="PWJ88446.1"/>
    </source>
</evidence>
<dbReference type="RefSeq" id="WP_109670537.1">
    <property type="nucleotide sequence ID" value="NZ_QGGH01000011.1"/>
</dbReference>
<dbReference type="GeneID" id="61054940"/>
<protein>
    <submittedName>
        <fullName evidence="1">Uncharacterized protein</fullName>
    </submittedName>
</protein>
<evidence type="ECO:0000313" key="2">
    <source>
        <dbReference type="Proteomes" id="UP000245631"/>
    </source>
</evidence>
<dbReference type="Proteomes" id="UP000245631">
    <property type="component" value="Unassembled WGS sequence"/>
</dbReference>
<accession>A0A8E2W8P7</accession>
<sequence>MTGWIVGSGDETRWRCWTALGPEWTEDRSKATRYARREDAEAVHAGDEDAWTVVPYDDAAHAWRCFHCDEVFTDERCARDHFGRDETCEPACQIKMGAERSLLTALRRAENDAADAWAAIHSESTDAAKAYHAQLARHQEQLRITEELGFERGMREAVPAAVIALAEAMAYLEGEDPLHVSGGFRNVAIREKIRTILFIRSDGAPA</sequence>
<reference evidence="1 2" key="1">
    <citation type="submission" date="2018-05" db="EMBL/GenBank/DDBJ databases">
        <title>Genomic Encyclopedia of Type Strains, Phase IV (KMG-IV): sequencing the most valuable type-strain genomes for metagenomic binning, comparative biology and taxonomic classification.</title>
        <authorList>
            <person name="Goeker M."/>
        </authorList>
    </citation>
    <scope>NUCLEOTIDE SEQUENCE [LARGE SCALE GENOMIC DNA]</scope>
    <source>
        <strain evidence="1 2">DSM 2626</strain>
    </source>
</reference>
<dbReference type="AlphaFoldDB" id="A0A8E2W8P7"/>
<gene>
    <name evidence="1" type="ORF">C8D77_111169</name>
</gene>
<dbReference type="EMBL" id="QGGH01000011">
    <property type="protein sequence ID" value="PWJ88446.1"/>
    <property type="molecule type" value="Genomic_DNA"/>
</dbReference>
<name>A0A8E2W8P7_RHILI</name>